<dbReference type="PANTHER" id="PTHR12480">
    <property type="entry name" value="ARGININE DEMETHYLASE AND LYSYL-HYDROXYLASE JMJD"/>
    <property type="match status" value="1"/>
</dbReference>
<dbReference type="AlphaFoldDB" id="A0A8W8K3X6"/>
<evidence type="ECO:0000313" key="3">
    <source>
        <dbReference type="EnsemblMetazoa" id="G22337.1:cds"/>
    </source>
</evidence>
<dbReference type="Gene3D" id="2.60.120.650">
    <property type="entry name" value="Cupin"/>
    <property type="match status" value="1"/>
</dbReference>
<feature type="transmembrane region" description="Helical" evidence="1">
    <location>
        <begin position="68"/>
        <end position="87"/>
    </location>
</feature>
<proteinExistence type="predicted"/>
<evidence type="ECO:0000259" key="2">
    <source>
        <dbReference type="PROSITE" id="PS51184"/>
    </source>
</evidence>
<dbReference type="PROSITE" id="PS51184">
    <property type="entry name" value="JMJC"/>
    <property type="match status" value="1"/>
</dbReference>
<dbReference type="EnsemblMetazoa" id="G22337.3">
    <property type="protein sequence ID" value="G22337.3:cds"/>
    <property type="gene ID" value="G22337"/>
</dbReference>
<dbReference type="InterPro" id="IPR041667">
    <property type="entry name" value="Cupin_8"/>
</dbReference>
<dbReference type="GO" id="GO:0016706">
    <property type="term" value="F:2-oxoglutarate-dependent dioxygenase activity"/>
    <property type="evidence" value="ECO:0007669"/>
    <property type="project" value="TreeGrafter"/>
</dbReference>
<dbReference type="EnsemblMetazoa" id="G22337.1">
    <property type="protein sequence ID" value="G22337.1:cds"/>
    <property type="gene ID" value="G22337"/>
</dbReference>
<keyword evidence="4" id="KW-1185">Reference proteome</keyword>
<evidence type="ECO:0000256" key="1">
    <source>
        <dbReference type="SAM" id="Phobius"/>
    </source>
</evidence>
<dbReference type="OrthoDB" id="10063099at2759"/>
<dbReference type="InterPro" id="IPR050910">
    <property type="entry name" value="JMJD6_ArgDemeth/LysHydrox"/>
</dbReference>
<reference evidence="3" key="1">
    <citation type="submission" date="2022-08" db="UniProtKB">
        <authorList>
            <consortium name="EnsemblMetazoa"/>
        </authorList>
    </citation>
    <scope>IDENTIFICATION</scope>
    <source>
        <strain evidence="3">05x7-T-G4-1.051#20</strain>
    </source>
</reference>
<name>A0A8W8K3X6_MAGGI</name>
<keyword evidence="1" id="KW-0812">Transmembrane</keyword>
<dbReference type="Pfam" id="PF13621">
    <property type="entry name" value="Cupin_8"/>
    <property type="match status" value="1"/>
</dbReference>
<dbReference type="PANTHER" id="PTHR12480:SF19">
    <property type="entry name" value="CUPIN-LIKE DOMAIN-CONTAINING PROTEIN"/>
    <property type="match status" value="1"/>
</dbReference>
<dbReference type="Proteomes" id="UP000005408">
    <property type="component" value="Unassembled WGS sequence"/>
</dbReference>
<evidence type="ECO:0000313" key="4">
    <source>
        <dbReference type="Proteomes" id="UP000005408"/>
    </source>
</evidence>
<keyword evidence="1" id="KW-0472">Membrane</keyword>
<dbReference type="OMA" id="EPPRECH"/>
<accession>A0A8W8K3X6</accession>
<dbReference type="SUPFAM" id="SSF51197">
    <property type="entry name" value="Clavaminate synthase-like"/>
    <property type="match status" value="1"/>
</dbReference>
<protein>
    <recommendedName>
        <fullName evidence="2">JmjC domain-containing protein</fullName>
    </recommendedName>
</protein>
<keyword evidence="1" id="KW-1133">Transmembrane helix</keyword>
<dbReference type="InterPro" id="IPR003347">
    <property type="entry name" value="JmjC_dom"/>
</dbReference>
<sequence>MKQNMHSRDRKEQNSPEARALRQRIHSHFHYLYDSAINHGLKSSDFEKIRAVVELREDTDNFEIPDYVFKYFGAWLFLFISLIIVYLSEWPVENDTLFKFWMDSKGVDSKSHRCAVEIFDFVQEMSRPPVKSCDFCRNVKSVKRVENISPEQFEKLYAYSGRPVVVKDGTKNWTASQHFSYQFLKTVYSKNSTALRNVEEHCQFFPYKSKFKNLEEVFEMSDDRAYMKDKSSPWYIGWSNCDLSAANTLRQHYSRPYFLPQQSESSKTDWIFMGSPGYGASLHIDYVNHPSWQAQITGTKRWTLEPPPECYFQCPRSFTVTVQPGEIIVLDTNMWYHSTLNVGENISITIGSEFD</sequence>
<organism evidence="3 4">
    <name type="scientific">Magallana gigas</name>
    <name type="common">Pacific oyster</name>
    <name type="synonym">Crassostrea gigas</name>
    <dbReference type="NCBI Taxonomy" id="29159"/>
    <lineage>
        <taxon>Eukaryota</taxon>
        <taxon>Metazoa</taxon>
        <taxon>Spiralia</taxon>
        <taxon>Lophotrochozoa</taxon>
        <taxon>Mollusca</taxon>
        <taxon>Bivalvia</taxon>
        <taxon>Autobranchia</taxon>
        <taxon>Pteriomorphia</taxon>
        <taxon>Ostreida</taxon>
        <taxon>Ostreoidea</taxon>
        <taxon>Ostreidae</taxon>
        <taxon>Magallana</taxon>
    </lineage>
</organism>
<feature type="domain" description="JmjC" evidence="2">
    <location>
        <begin position="244"/>
        <end position="355"/>
    </location>
</feature>